<evidence type="ECO:0000256" key="1">
    <source>
        <dbReference type="SAM" id="Phobius"/>
    </source>
</evidence>
<feature type="transmembrane region" description="Helical" evidence="1">
    <location>
        <begin position="179"/>
        <end position="201"/>
    </location>
</feature>
<gene>
    <name evidence="2" type="ORF">SAMN03080614_10306</name>
</gene>
<proteinExistence type="predicted"/>
<evidence type="ECO:0000313" key="3">
    <source>
        <dbReference type="Proteomes" id="UP000243819"/>
    </source>
</evidence>
<dbReference type="STRING" id="1120990.SAMN03080614_10306"/>
<sequence>MKGNKLKIIVLLICTFFLFLAFRLDFQNKTLLKKYGDEVIILDQFYLDGMRDNLEYRLVTPEEAGIFTFTQYIPGENFSKVSGQDYRLLIHRLSGQWYRVYFNDKLVGIVGEQDQGRSNIWNSTHLFTISPDLILDQNQLTIQVMGLYELGKSEFPILITNGQMALKLATYFRFLFENIYFVVFGALWFAFAMIITLYFISGKIQQEFLYFSLAAMAMSINFLDYFYIPYIPFSILTFKKISLFFMYLACYFIALAVYTLYKEKITLYLGTASLVGIIILILHSDNNYSFKVGYNYLNILILVNMRKLHI</sequence>
<name>A0A1I0B355_9FIRM</name>
<keyword evidence="1" id="KW-1133">Transmembrane helix</keyword>
<feature type="transmembrane region" description="Helical" evidence="1">
    <location>
        <begin position="208"/>
        <end position="228"/>
    </location>
</feature>
<dbReference type="RefSeq" id="WP_091350948.1">
    <property type="nucleotide sequence ID" value="NZ_FOIF01000030.1"/>
</dbReference>
<keyword evidence="3" id="KW-1185">Reference proteome</keyword>
<keyword evidence="1" id="KW-0472">Membrane</keyword>
<evidence type="ECO:0000313" key="2">
    <source>
        <dbReference type="EMBL" id="SET00374.1"/>
    </source>
</evidence>
<reference evidence="3" key="1">
    <citation type="submission" date="2016-10" db="EMBL/GenBank/DDBJ databases">
        <authorList>
            <person name="Varghese N."/>
            <person name="Submissions S."/>
        </authorList>
    </citation>
    <scope>NUCLEOTIDE SEQUENCE [LARGE SCALE GENOMIC DNA]</scope>
    <source>
        <strain evidence="3">DSM 13577</strain>
    </source>
</reference>
<organism evidence="2 3">
    <name type="scientific">Anaerobranca gottschalkii DSM 13577</name>
    <dbReference type="NCBI Taxonomy" id="1120990"/>
    <lineage>
        <taxon>Bacteria</taxon>
        <taxon>Bacillati</taxon>
        <taxon>Bacillota</taxon>
        <taxon>Clostridia</taxon>
        <taxon>Eubacteriales</taxon>
        <taxon>Proteinivoracaceae</taxon>
        <taxon>Anaerobranca</taxon>
    </lineage>
</organism>
<keyword evidence="1" id="KW-0812">Transmembrane</keyword>
<evidence type="ECO:0008006" key="4">
    <source>
        <dbReference type="Google" id="ProtNLM"/>
    </source>
</evidence>
<dbReference type="AlphaFoldDB" id="A0A1I0B355"/>
<protein>
    <recommendedName>
        <fullName evidence="4">7TM diverse intracellular signalling</fullName>
    </recommendedName>
</protein>
<dbReference type="EMBL" id="FOIF01000030">
    <property type="protein sequence ID" value="SET00374.1"/>
    <property type="molecule type" value="Genomic_DNA"/>
</dbReference>
<accession>A0A1I0B355</accession>
<feature type="transmembrane region" description="Helical" evidence="1">
    <location>
        <begin position="240"/>
        <end position="258"/>
    </location>
</feature>
<dbReference type="OrthoDB" id="39385at2"/>
<dbReference type="Proteomes" id="UP000243819">
    <property type="component" value="Unassembled WGS sequence"/>
</dbReference>
<feature type="transmembrane region" description="Helical" evidence="1">
    <location>
        <begin position="265"/>
        <end position="282"/>
    </location>
</feature>